<feature type="non-terminal residue" evidence="2">
    <location>
        <position position="208"/>
    </location>
</feature>
<feature type="non-terminal residue" evidence="2">
    <location>
        <position position="1"/>
    </location>
</feature>
<feature type="region of interest" description="Disordered" evidence="1">
    <location>
        <begin position="121"/>
        <end position="140"/>
    </location>
</feature>
<feature type="compositionally biased region" description="Polar residues" evidence="1">
    <location>
        <begin position="121"/>
        <end position="131"/>
    </location>
</feature>
<feature type="compositionally biased region" description="Basic and acidic residues" evidence="1">
    <location>
        <begin position="188"/>
        <end position="208"/>
    </location>
</feature>
<feature type="region of interest" description="Disordered" evidence="1">
    <location>
        <begin position="158"/>
        <end position="208"/>
    </location>
</feature>
<name>X6LPS1_RETFI</name>
<accession>X6LPS1</accession>
<comment type="caution">
    <text evidence="2">The sequence shown here is derived from an EMBL/GenBank/DDBJ whole genome shotgun (WGS) entry which is preliminary data.</text>
</comment>
<evidence type="ECO:0000313" key="3">
    <source>
        <dbReference type="Proteomes" id="UP000023152"/>
    </source>
</evidence>
<dbReference type="EMBL" id="ASPP01031534">
    <property type="protein sequence ID" value="ETO03873.1"/>
    <property type="molecule type" value="Genomic_DNA"/>
</dbReference>
<evidence type="ECO:0000256" key="1">
    <source>
        <dbReference type="SAM" id="MobiDB-lite"/>
    </source>
</evidence>
<dbReference type="Proteomes" id="UP000023152">
    <property type="component" value="Unassembled WGS sequence"/>
</dbReference>
<sequence length="208" mass="24072">GGGSQYEEWYESVKMGDEIQYCVRSGKKAEAKIMSIGNNLVIKYCDEHNVMSDETVVNIDDKTIKYDGTMDRTEWYQQLKEADVISYLIVNEDTPEKEGKWVDAFVVSKQGVMTAIVDESQLNKQSRSRPNFSGHPMKAWLLPPKAIEQNIEEYENELNKAIQKQKQQERKAKKRSAPRRQPPKRIKKEQDEAAIKKEEGEIIKDEDE</sequence>
<evidence type="ECO:0000313" key="2">
    <source>
        <dbReference type="EMBL" id="ETO03873.1"/>
    </source>
</evidence>
<feature type="compositionally biased region" description="Basic residues" evidence="1">
    <location>
        <begin position="171"/>
        <end position="187"/>
    </location>
</feature>
<protein>
    <submittedName>
        <fullName evidence="2">Uncharacterized protein</fullName>
    </submittedName>
</protein>
<reference evidence="2 3" key="1">
    <citation type="journal article" date="2013" name="Curr. Biol.">
        <title>The Genome of the Foraminiferan Reticulomyxa filosa.</title>
        <authorList>
            <person name="Glockner G."/>
            <person name="Hulsmann N."/>
            <person name="Schleicher M."/>
            <person name="Noegel A.A."/>
            <person name="Eichinger L."/>
            <person name="Gallinger C."/>
            <person name="Pawlowski J."/>
            <person name="Sierra R."/>
            <person name="Euteneuer U."/>
            <person name="Pillet L."/>
            <person name="Moustafa A."/>
            <person name="Platzer M."/>
            <person name="Groth M."/>
            <person name="Szafranski K."/>
            <person name="Schliwa M."/>
        </authorList>
    </citation>
    <scope>NUCLEOTIDE SEQUENCE [LARGE SCALE GENOMIC DNA]</scope>
</reference>
<gene>
    <name evidence="2" type="ORF">RFI_33529</name>
</gene>
<dbReference type="AlphaFoldDB" id="X6LPS1"/>
<keyword evidence="3" id="KW-1185">Reference proteome</keyword>
<proteinExistence type="predicted"/>
<organism evidence="2 3">
    <name type="scientific">Reticulomyxa filosa</name>
    <dbReference type="NCBI Taxonomy" id="46433"/>
    <lineage>
        <taxon>Eukaryota</taxon>
        <taxon>Sar</taxon>
        <taxon>Rhizaria</taxon>
        <taxon>Retaria</taxon>
        <taxon>Foraminifera</taxon>
        <taxon>Monothalamids</taxon>
        <taxon>Reticulomyxidae</taxon>
        <taxon>Reticulomyxa</taxon>
    </lineage>
</organism>